<reference evidence="2" key="2">
    <citation type="journal article" date="2015" name="Data Brief">
        <title>Shoot transcriptome of the giant reed, Arundo donax.</title>
        <authorList>
            <person name="Barrero R.A."/>
            <person name="Guerrero F.D."/>
            <person name="Moolhuijzen P."/>
            <person name="Goolsby J.A."/>
            <person name="Tidwell J."/>
            <person name="Bellgard S.E."/>
            <person name="Bellgard M.I."/>
        </authorList>
    </citation>
    <scope>NUCLEOTIDE SEQUENCE</scope>
    <source>
        <tissue evidence="2">Shoot tissue taken approximately 20 cm above the soil surface</tissue>
    </source>
</reference>
<evidence type="ECO:0000313" key="2">
    <source>
        <dbReference type="EMBL" id="JAD48714.1"/>
    </source>
</evidence>
<organism evidence="2">
    <name type="scientific">Arundo donax</name>
    <name type="common">Giant reed</name>
    <name type="synonym">Donax arundinaceus</name>
    <dbReference type="NCBI Taxonomy" id="35708"/>
    <lineage>
        <taxon>Eukaryota</taxon>
        <taxon>Viridiplantae</taxon>
        <taxon>Streptophyta</taxon>
        <taxon>Embryophyta</taxon>
        <taxon>Tracheophyta</taxon>
        <taxon>Spermatophyta</taxon>
        <taxon>Magnoliopsida</taxon>
        <taxon>Liliopsida</taxon>
        <taxon>Poales</taxon>
        <taxon>Poaceae</taxon>
        <taxon>PACMAD clade</taxon>
        <taxon>Arundinoideae</taxon>
        <taxon>Arundineae</taxon>
        <taxon>Arundo</taxon>
    </lineage>
</organism>
<proteinExistence type="predicted"/>
<protein>
    <submittedName>
        <fullName evidence="2">Uncharacterized protein</fullName>
    </submittedName>
</protein>
<sequence length="42" mass="4647">MNHMTVLNGLILCHGCFKCLALLYRLPCKFPSTSGYVHAPVP</sequence>
<reference evidence="2" key="1">
    <citation type="submission" date="2014-09" db="EMBL/GenBank/DDBJ databases">
        <authorList>
            <person name="Magalhaes I.L.F."/>
            <person name="Oliveira U."/>
            <person name="Santos F.R."/>
            <person name="Vidigal T.H.D.A."/>
            <person name="Brescovit A.D."/>
            <person name="Santos A.J."/>
        </authorList>
    </citation>
    <scope>NUCLEOTIDE SEQUENCE</scope>
    <source>
        <tissue evidence="2">Shoot tissue taken approximately 20 cm above the soil surface</tissue>
    </source>
</reference>
<evidence type="ECO:0000256" key="1">
    <source>
        <dbReference type="SAM" id="SignalP"/>
    </source>
</evidence>
<dbReference type="EMBL" id="GBRH01249181">
    <property type="protein sequence ID" value="JAD48714.1"/>
    <property type="molecule type" value="Transcribed_RNA"/>
</dbReference>
<feature type="signal peptide" evidence="1">
    <location>
        <begin position="1"/>
        <end position="21"/>
    </location>
</feature>
<keyword evidence="1" id="KW-0732">Signal</keyword>
<name>A0A0A9AAK8_ARUDO</name>
<accession>A0A0A9AAK8</accession>
<feature type="chain" id="PRO_5002042580" evidence="1">
    <location>
        <begin position="22"/>
        <end position="42"/>
    </location>
</feature>
<dbReference type="AlphaFoldDB" id="A0A0A9AAK8"/>